<accession>A0A9W8LHP2</accession>
<dbReference type="PROSITE" id="PS00108">
    <property type="entry name" value="PROTEIN_KINASE_ST"/>
    <property type="match status" value="1"/>
</dbReference>
<dbReference type="PANTHER" id="PTHR45998">
    <property type="entry name" value="SERINE/THREONINE-PROTEIN KINASE 16"/>
    <property type="match status" value="1"/>
</dbReference>
<dbReference type="InterPro" id="IPR008271">
    <property type="entry name" value="Ser/Thr_kinase_AS"/>
</dbReference>
<evidence type="ECO:0000256" key="9">
    <source>
        <dbReference type="PROSITE-ProRule" id="PRU10141"/>
    </source>
</evidence>
<dbReference type="GO" id="GO:0004674">
    <property type="term" value="F:protein serine/threonine kinase activity"/>
    <property type="evidence" value="ECO:0007669"/>
    <property type="project" value="UniProtKB-KW"/>
</dbReference>
<evidence type="ECO:0000256" key="12">
    <source>
        <dbReference type="SAM" id="SignalP"/>
    </source>
</evidence>
<evidence type="ECO:0000256" key="8">
    <source>
        <dbReference type="ARBA" id="ARBA00048679"/>
    </source>
</evidence>
<keyword evidence="4 9" id="KW-0547">Nucleotide-binding</keyword>
<organism evidence="14 15">
    <name type="scientific">Coemansia javaensis</name>
    <dbReference type="NCBI Taxonomy" id="2761396"/>
    <lineage>
        <taxon>Eukaryota</taxon>
        <taxon>Fungi</taxon>
        <taxon>Fungi incertae sedis</taxon>
        <taxon>Zoopagomycota</taxon>
        <taxon>Kickxellomycotina</taxon>
        <taxon>Kickxellomycetes</taxon>
        <taxon>Kickxellales</taxon>
        <taxon>Kickxellaceae</taxon>
        <taxon>Coemansia</taxon>
    </lineage>
</organism>
<dbReference type="InterPro" id="IPR011009">
    <property type="entry name" value="Kinase-like_dom_sf"/>
</dbReference>
<evidence type="ECO:0000256" key="6">
    <source>
        <dbReference type="ARBA" id="ARBA00022840"/>
    </source>
</evidence>
<evidence type="ECO:0000256" key="7">
    <source>
        <dbReference type="ARBA" id="ARBA00047899"/>
    </source>
</evidence>
<dbReference type="InterPro" id="IPR000719">
    <property type="entry name" value="Prot_kinase_dom"/>
</dbReference>
<dbReference type="Proteomes" id="UP001140217">
    <property type="component" value="Unassembled WGS sequence"/>
</dbReference>
<dbReference type="OrthoDB" id="248923at2759"/>
<comment type="catalytic activity">
    <reaction evidence="7">
        <text>L-threonyl-[protein] + ATP = O-phospho-L-threonyl-[protein] + ADP + H(+)</text>
        <dbReference type="Rhea" id="RHEA:46608"/>
        <dbReference type="Rhea" id="RHEA-COMP:11060"/>
        <dbReference type="Rhea" id="RHEA-COMP:11605"/>
        <dbReference type="ChEBI" id="CHEBI:15378"/>
        <dbReference type="ChEBI" id="CHEBI:30013"/>
        <dbReference type="ChEBI" id="CHEBI:30616"/>
        <dbReference type="ChEBI" id="CHEBI:61977"/>
        <dbReference type="ChEBI" id="CHEBI:456216"/>
        <dbReference type="EC" id="2.7.11.1"/>
    </reaction>
</comment>
<evidence type="ECO:0000256" key="2">
    <source>
        <dbReference type="ARBA" id="ARBA00022527"/>
    </source>
</evidence>
<keyword evidence="5 14" id="KW-0418">Kinase</keyword>
<evidence type="ECO:0000313" key="14">
    <source>
        <dbReference type="EMBL" id="KAJ2779643.1"/>
    </source>
</evidence>
<keyword evidence="6 9" id="KW-0067">ATP-binding</keyword>
<feature type="signal peptide" evidence="12">
    <location>
        <begin position="1"/>
        <end position="28"/>
    </location>
</feature>
<keyword evidence="3 14" id="KW-0808">Transferase</keyword>
<dbReference type="Gene3D" id="1.10.510.10">
    <property type="entry name" value="Transferase(Phosphotransferase) domain 1"/>
    <property type="match status" value="2"/>
</dbReference>
<evidence type="ECO:0000256" key="11">
    <source>
        <dbReference type="SAM" id="MobiDB-lite"/>
    </source>
</evidence>
<comment type="caution">
    <text evidence="14">The sequence shown here is derived from an EMBL/GenBank/DDBJ whole genome shotgun (WGS) entry which is preliminary data.</text>
</comment>
<evidence type="ECO:0000256" key="1">
    <source>
        <dbReference type="ARBA" id="ARBA00012513"/>
    </source>
</evidence>
<comment type="similarity">
    <text evidence="10">Belongs to the protein kinase superfamily.</text>
</comment>
<dbReference type="EC" id="2.7.11.1" evidence="1"/>
<dbReference type="EMBL" id="JANBUL010000169">
    <property type="protein sequence ID" value="KAJ2779643.1"/>
    <property type="molecule type" value="Genomic_DNA"/>
</dbReference>
<dbReference type="GO" id="GO:0005737">
    <property type="term" value="C:cytoplasm"/>
    <property type="evidence" value="ECO:0007669"/>
    <property type="project" value="TreeGrafter"/>
</dbReference>
<evidence type="ECO:0000259" key="13">
    <source>
        <dbReference type="PROSITE" id="PS50011"/>
    </source>
</evidence>
<dbReference type="SMART" id="SM00220">
    <property type="entry name" value="S_TKc"/>
    <property type="match status" value="1"/>
</dbReference>
<dbReference type="GO" id="GO:0005524">
    <property type="term" value="F:ATP binding"/>
    <property type="evidence" value="ECO:0007669"/>
    <property type="project" value="UniProtKB-UniRule"/>
</dbReference>
<keyword evidence="15" id="KW-1185">Reference proteome</keyword>
<feature type="domain" description="Protein kinase" evidence="13">
    <location>
        <begin position="38"/>
        <end position="373"/>
    </location>
</feature>
<gene>
    <name evidence="14" type="primary">ENV7</name>
    <name evidence="14" type="ORF">H4R18_003905</name>
</gene>
<feature type="compositionally biased region" description="Acidic residues" evidence="11">
    <location>
        <begin position="190"/>
        <end position="206"/>
    </location>
</feature>
<sequence>MDGCGALGGALAGLASSLAALVLGRGAAEVVRLGRRRYRVARQLGEGGFSQVLLVADEASGAQYALKKIVCHQGTEALAMARREIGAGRRFAHPNIVPLVDHAVADGGPALPGAQVAYMVFPVYRRGSLFDLVRDAEDVGRALDESFVVHVFRGVCAAVQYLHAYNRDGSDGAGYSAPSAHPLSSVELGNDNDNDNDNDDDGDGDGSQEGYPPPRAGGGYAHRDIKLGNVMLADDGATPVLMDFGSVRPARTAARTRVEALQIQDDAAESCTMPYRAPELFDVQRGAEIDERVDVWSLGCLLFALAYGHTPFEGPAMGPGASIALAAVNAKYAFPDPDPHSDRIRRLVGFMLVPDPQRRPFVDQVVALLDELYPLSSS</sequence>
<evidence type="ECO:0000256" key="4">
    <source>
        <dbReference type="ARBA" id="ARBA00022741"/>
    </source>
</evidence>
<protein>
    <recommendedName>
        <fullName evidence="1">non-specific serine/threonine protein kinase</fullName>
        <ecNumber evidence="1">2.7.11.1</ecNumber>
    </recommendedName>
</protein>
<feature type="region of interest" description="Disordered" evidence="11">
    <location>
        <begin position="172"/>
        <end position="219"/>
    </location>
</feature>
<dbReference type="InterPro" id="IPR052239">
    <property type="entry name" value="Ser/Thr-specific_kinases"/>
</dbReference>
<feature type="binding site" evidence="9">
    <location>
        <position position="67"/>
    </location>
    <ligand>
        <name>ATP</name>
        <dbReference type="ChEBI" id="CHEBI:30616"/>
    </ligand>
</feature>
<dbReference type="PROSITE" id="PS50011">
    <property type="entry name" value="PROTEIN_KINASE_DOM"/>
    <property type="match status" value="1"/>
</dbReference>
<dbReference type="PANTHER" id="PTHR45998:SF2">
    <property type="entry name" value="SERINE_THREONINE-PROTEIN KINASE 16"/>
    <property type="match status" value="1"/>
</dbReference>
<evidence type="ECO:0000313" key="15">
    <source>
        <dbReference type="Proteomes" id="UP001140217"/>
    </source>
</evidence>
<evidence type="ECO:0000256" key="3">
    <source>
        <dbReference type="ARBA" id="ARBA00022679"/>
    </source>
</evidence>
<evidence type="ECO:0000256" key="10">
    <source>
        <dbReference type="RuleBase" id="RU000304"/>
    </source>
</evidence>
<dbReference type="Pfam" id="PF00069">
    <property type="entry name" value="Pkinase"/>
    <property type="match status" value="2"/>
</dbReference>
<feature type="chain" id="PRO_5040873305" description="non-specific serine/threonine protein kinase" evidence="12">
    <location>
        <begin position="29"/>
        <end position="378"/>
    </location>
</feature>
<comment type="catalytic activity">
    <reaction evidence="8">
        <text>L-seryl-[protein] + ATP = O-phospho-L-seryl-[protein] + ADP + H(+)</text>
        <dbReference type="Rhea" id="RHEA:17989"/>
        <dbReference type="Rhea" id="RHEA-COMP:9863"/>
        <dbReference type="Rhea" id="RHEA-COMP:11604"/>
        <dbReference type="ChEBI" id="CHEBI:15378"/>
        <dbReference type="ChEBI" id="CHEBI:29999"/>
        <dbReference type="ChEBI" id="CHEBI:30616"/>
        <dbReference type="ChEBI" id="CHEBI:83421"/>
        <dbReference type="ChEBI" id="CHEBI:456216"/>
        <dbReference type="EC" id="2.7.11.1"/>
    </reaction>
</comment>
<dbReference type="AlphaFoldDB" id="A0A9W8LHP2"/>
<evidence type="ECO:0000256" key="5">
    <source>
        <dbReference type="ARBA" id="ARBA00022777"/>
    </source>
</evidence>
<dbReference type="InterPro" id="IPR017441">
    <property type="entry name" value="Protein_kinase_ATP_BS"/>
</dbReference>
<keyword evidence="2 10" id="KW-0723">Serine/threonine-protein kinase</keyword>
<dbReference type="SUPFAM" id="SSF56112">
    <property type="entry name" value="Protein kinase-like (PK-like)"/>
    <property type="match status" value="1"/>
</dbReference>
<proteinExistence type="inferred from homology"/>
<reference evidence="14" key="1">
    <citation type="submission" date="2022-07" db="EMBL/GenBank/DDBJ databases">
        <title>Phylogenomic reconstructions and comparative analyses of Kickxellomycotina fungi.</title>
        <authorList>
            <person name="Reynolds N.K."/>
            <person name="Stajich J.E."/>
            <person name="Barry K."/>
            <person name="Grigoriev I.V."/>
            <person name="Crous P."/>
            <person name="Smith M.E."/>
        </authorList>
    </citation>
    <scope>NUCLEOTIDE SEQUENCE</scope>
    <source>
        <strain evidence="14">NBRC 105414</strain>
    </source>
</reference>
<dbReference type="PROSITE" id="PS00107">
    <property type="entry name" value="PROTEIN_KINASE_ATP"/>
    <property type="match status" value="1"/>
</dbReference>
<name>A0A9W8LHP2_9FUNG</name>
<keyword evidence="12" id="KW-0732">Signal</keyword>